<evidence type="ECO:0000256" key="6">
    <source>
        <dbReference type="ARBA" id="ARBA00031929"/>
    </source>
</evidence>
<dbReference type="GO" id="GO:0000472">
    <property type="term" value="P:endonucleolytic cleavage to generate mature 5'-end of SSU-rRNA from (SSU-rRNA, 5.8S rRNA, LSU-rRNA)"/>
    <property type="evidence" value="ECO:0007669"/>
    <property type="project" value="TreeGrafter"/>
</dbReference>
<dbReference type="PROSITE" id="PS50302">
    <property type="entry name" value="PUM"/>
    <property type="match status" value="1"/>
</dbReference>
<dbReference type="AlphaFoldDB" id="A0A9P0QNN5"/>
<accession>A0A9P0QNN5</accession>
<evidence type="ECO:0000256" key="2">
    <source>
        <dbReference type="ARBA" id="ARBA00005301"/>
    </source>
</evidence>
<evidence type="ECO:0000256" key="1">
    <source>
        <dbReference type="ARBA" id="ARBA00004604"/>
    </source>
</evidence>
<comment type="similarity">
    <text evidence="2">Belongs to the NOP9 family.</text>
</comment>
<evidence type="ECO:0000256" key="4">
    <source>
        <dbReference type="ARBA" id="ARBA00022737"/>
    </source>
</evidence>
<dbReference type="Pfam" id="PF22493">
    <property type="entry name" value="PUF_NOP9"/>
    <property type="match status" value="1"/>
</dbReference>
<keyword evidence="4" id="KW-0677">Repeat</keyword>
<dbReference type="InterPro" id="IPR040000">
    <property type="entry name" value="NOP9"/>
</dbReference>
<feature type="region of interest" description="Disordered" evidence="8">
    <location>
        <begin position="1"/>
        <end position="53"/>
    </location>
</feature>
<dbReference type="PANTHER" id="PTHR13102">
    <property type="entry name" value="NUCLEOLAR PROTEIN 9"/>
    <property type="match status" value="1"/>
</dbReference>
<dbReference type="PANTHER" id="PTHR13102:SF0">
    <property type="entry name" value="NUCLEOLAR PROTEIN 9"/>
    <property type="match status" value="1"/>
</dbReference>
<comment type="subcellular location">
    <subcellularLocation>
        <location evidence="1">Nucleus</location>
        <location evidence="1">Nucleolus</location>
    </subcellularLocation>
</comment>
<dbReference type="GO" id="GO:0005730">
    <property type="term" value="C:nucleolus"/>
    <property type="evidence" value="ECO:0007669"/>
    <property type="project" value="UniProtKB-SubCell"/>
</dbReference>
<dbReference type="GO" id="GO:0030686">
    <property type="term" value="C:90S preribosome"/>
    <property type="evidence" value="ECO:0007669"/>
    <property type="project" value="TreeGrafter"/>
</dbReference>
<organism evidence="9 10">
    <name type="scientific">[Candida] railenensis</name>
    <dbReference type="NCBI Taxonomy" id="45579"/>
    <lineage>
        <taxon>Eukaryota</taxon>
        <taxon>Fungi</taxon>
        <taxon>Dikarya</taxon>
        <taxon>Ascomycota</taxon>
        <taxon>Saccharomycotina</taxon>
        <taxon>Pichiomycetes</taxon>
        <taxon>Debaryomycetaceae</taxon>
        <taxon>Kurtzmaniella</taxon>
    </lineage>
</organism>
<evidence type="ECO:0000256" key="3">
    <source>
        <dbReference type="ARBA" id="ARBA00016427"/>
    </source>
</evidence>
<dbReference type="GO" id="GO:0000480">
    <property type="term" value="P:endonucleolytic cleavage in 5'-ETS of tricistronic rRNA transcript (SSU-rRNA, 5.8S rRNA, LSU-rRNA)"/>
    <property type="evidence" value="ECO:0007669"/>
    <property type="project" value="TreeGrafter"/>
</dbReference>
<dbReference type="GO" id="GO:0003723">
    <property type="term" value="F:RNA binding"/>
    <property type="evidence" value="ECO:0007669"/>
    <property type="project" value="InterPro"/>
</dbReference>
<proteinExistence type="inferred from homology"/>
<dbReference type="InterPro" id="IPR011989">
    <property type="entry name" value="ARM-like"/>
</dbReference>
<reference evidence="9" key="1">
    <citation type="submission" date="2022-03" db="EMBL/GenBank/DDBJ databases">
        <authorList>
            <person name="Legras J.-L."/>
            <person name="Devillers H."/>
            <person name="Grondin C."/>
        </authorList>
    </citation>
    <scope>NUCLEOTIDE SEQUENCE</scope>
    <source>
        <strain evidence="9">CLIB 1423</strain>
    </source>
</reference>
<evidence type="ECO:0000256" key="5">
    <source>
        <dbReference type="ARBA" id="ARBA00030932"/>
    </source>
</evidence>
<feature type="region of interest" description="Disordered" evidence="8">
    <location>
        <begin position="659"/>
        <end position="683"/>
    </location>
</feature>
<dbReference type="OrthoDB" id="392571at2759"/>
<dbReference type="InterPro" id="IPR016024">
    <property type="entry name" value="ARM-type_fold"/>
</dbReference>
<dbReference type="EMBL" id="CAKXYY010000007">
    <property type="protein sequence ID" value="CAH2352579.1"/>
    <property type="molecule type" value="Genomic_DNA"/>
</dbReference>
<feature type="compositionally biased region" description="Basic and acidic residues" evidence="8">
    <location>
        <begin position="11"/>
        <end position="34"/>
    </location>
</feature>
<dbReference type="GO" id="GO:0000447">
    <property type="term" value="P:endonucleolytic cleavage in ITS1 to separate SSU-rRNA from 5.8S rRNA and LSU-rRNA from tricistronic rRNA transcript (SSU-rRNA, 5.8S rRNA, LSU-rRNA)"/>
    <property type="evidence" value="ECO:0007669"/>
    <property type="project" value="TreeGrafter"/>
</dbReference>
<dbReference type="SMART" id="SM00025">
    <property type="entry name" value="Pumilio"/>
    <property type="match status" value="7"/>
</dbReference>
<feature type="compositionally biased region" description="Basic residues" evidence="8">
    <location>
        <begin position="1"/>
        <end position="10"/>
    </location>
</feature>
<comment type="caution">
    <text evidence="9">The sequence shown here is derived from an EMBL/GenBank/DDBJ whole genome shotgun (WGS) entry which is preliminary data.</text>
</comment>
<keyword evidence="10" id="KW-1185">Reference proteome</keyword>
<dbReference type="Proteomes" id="UP000837801">
    <property type="component" value="Unassembled WGS sequence"/>
</dbReference>
<evidence type="ECO:0000313" key="10">
    <source>
        <dbReference type="Proteomes" id="UP000837801"/>
    </source>
</evidence>
<gene>
    <name evidence="9" type="primary">NOP9</name>
    <name evidence="9" type="ORF">CLIB1423_07S02762</name>
</gene>
<dbReference type="SUPFAM" id="SSF48371">
    <property type="entry name" value="ARM repeat"/>
    <property type="match status" value="1"/>
</dbReference>
<feature type="repeat" description="Pumilio" evidence="7">
    <location>
        <begin position="137"/>
        <end position="172"/>
    </location>
</feature>
<sequence>MAKVRGRRAEKKSAKEIDPEAIKKDSLKKFGGEDKQDEDEQADVQNQAAAESNKQQNTTTFFGLVDANEIDYFKQAEATLNINAFESPEEREGFIRSVLEEARGKELKLVTNQICSKLMERLILSATDRQLKNLFKAFSNHFVALAHHKYSSHVLETLFVRAAALIEKELIDEVKEEVEDADEDDEDENVSVTMEELFIQMVNEYKPHVNAMIDHQYSSHTLRLLLLILAGKDLPSSTTSNSTLRSKKSKIARKMIEIKDNDDFNRSFQVPPSFKNELRDVITSISAKYSRSDMKKLRELAIHKIASPVLQLIIQVEGIFDNERTVWHLIFAKDNAEKEQQEEAFVEYLLSDSVGSHFLENCIKRGGARMKYLERLYKLYMKDRVLKLSKRATTGVYIIQALLMKLKPVEVEHILDQLIPELSNLISISENQNLDLGRSVIDASLTRGNYRRDEIIQQLFLKFAPNYDYKNPSDSSVEFLENTLQLTGSTLGNTRDDWPTAEERRRSLFLEKLMEYDFSFVICVWYNFLALPQARFIQMCFHGVFSHVVESSLVVLPISLGGEPKNITILRKRFLNIFQGEVANMSCNSYGSHIVDKLWDFTVLLNMYKDRIGSELMSESKKVKESTYGKMVWKNWKMELFARKKYDWKSLIKQQEEEYYNNEGDNNDNNNNNRNNREDAEKIKKPIELKMEQLLREKQLKEEKSRQNEEWYLKRKNGGHNQQKQFAGLGDFKVEDVFNDNNKKQKVRGRNRV</sequence>
<dbReference type="GO" id="GO:0000056">
    <property type="term" value="P:ribosomal small subunit export from nucleus"/>
    <property type="evidence" value="ECO:0007669"/>
    <property type="project" value="TreeGrafter"/>
</dbReference>
<protein>
    <recommendedName>
        <fullName evidence="3">Nucleolar protein 9</fullName>
    </recommendedName>
    <alternativeName>
        <fullName evidence="5 6">Pumilio domain-containing protein NOP9</fullName>
    </alternativeName>
</protein>
<dbReference type="InterPro" id="IPR001313">
    <property type="entry name" value="Pumilio_RNA-bd_rpt"/>
</dbReference>
<evidence type="ECO:0000256" key="8">
    <source>
        <dbReference type="SAM" id="MobiDB-lite"/>
    </source>
</evidence>
<feature type="compositionally biased region" description="Low complexity" evidence="8">
    <location>
        <begin position="661"/>
        <end position="674"/>
    </location>
</feature>
<evidence type="ECO:0000256" key="7">
    <source>
        <dbReference type="PROSITE-ProRule" id="PRU00317"/>
    </source>
</evidence>
<dbReference type="Gene3D" id="1.25.10.10">
    <property type="entry name" value="Leucine-rich Repeat Variant"/>
    <property type="match status" value="2"/>
</dbReference>
<name>A0A9P0QNN5_9ASCO</name>
<evidence type="ECO:0000313" key="9">
    <source>
        <dbReference type="EMBL" id="CAH2352579.1"/>
    </source>
</evidence>
<feature type="compositionally biased region" description="Polar residues" evidence="8">
    <location>
        <begin position="43"/>
        <end position="53"/>
    </location>
</feature>
<dbReference type="GO" id="GO:0030688">
    <property type="term" value="C:preribosome, small subunit precursor"/>
    <property type="evidence" value="ECO:0007669"/>
    <property type="project" value="TreeGrafter"/>
</dbReference>